<keyword evidence="2" id="KW-1185">Reference proteome</keyword>
<dbReference type="EMBL" id="ML991771">
    <property type="protein sequence ID" value="KAF2240031.1"/>
    <property type="molecule type" value="Genomic_DNA"/>
</dbReference>
<sequence length="255" mass="28964">MDEDFDEMDGIYEQSHVSLIPSRSSATRDDASSNQRILGSEKPSRYRKHGLWWDVSFKIFKLTIICLAALGLESIIWSTLNPQTQTKASSIPPAPMDPLICDCGGSTQEAISQGCQFIEMAAAWLPPACIDAELANEFDTSGPGSNGTWQYFSDSERQYQISKDQVALLADTGALFYSTWEWHVKHCTFQWRLDYRRRWLDTVVEPRYDHESHIMHCEGIIFADQEKSVGSIVRLNSSNHEPVQHHEHGGHHVHD</sequence>
<dbReference type="AlphaFoldDB" id="A0A6A6HPT0"/>
<dbReference type="InterPro" id="IPR053008">
    <property type="entry name" value="Phomopsin_biosynth_assoc"/>
</dbReference>
<name>A0A6A6HPT0_VIRVR</name>
<gene>
    <name evidence="1" type="ORF">EV356DRAFT_495879</name>
</gene>
<accession>A0A6A6HPT0</accession>
<reference evidence="1" key="1">
    <citation type="journal article" date="2020" name="Stud. Mycol.">
        <title>101 Dothideomycetes genomes: a test case for predicting lifestyles and emergence of pathogens.</title>
        <authorList>
            <person name="Haridas S."/>
            <person name="Albert R."/>
            <person name="Binder M."/>
            <person name="Bloem J."/>
            <person name="Labutti K."/>
            <person name="Salamov A."/>
            <person name="Andreopoulos B."/>
            <person name="Baker S."/>
            <person name="Barry K."/>
            <person name="Bills G."/>
            <person name="Bluhm B."/>
            <person name="Cannon C."/>
            <person name="Castanera R."/>
            <person name="Culley D."/>
            <person name="Daum C."/>
            <person name="Ezra D."/>
            <person name="Gonzalez J."/>
            <person name="Henrissat B."/>
            <person name="Kuo A."/>
            <person name="Liang C."/>
            <person name="Lipzen A."/>
            <person name="Lutzoni F."/>
            <person name="Magnuson J."/>
            <person name="Mondo S."/>
            <person name="Nolan M."/>
            <person name="Ohm R."/>
            <person name="Pangilinan J."/>
            <person name="Park H.-J."/>
            <person name="Ramirez L."/>
            <person name="Alfaro M."/>
            <person name="Sun H."/>
            <person name="Tritt A."/>
            <person name="Yoshinaga Y."/>
            <person name="Zwiers L.-H."/>
            <person name="Turgeon B."/>
            <person name="Goodwin S."/>
            <person name="Spatafora J."/>
            <person name="Crous P."/>
            <person name="Grigoriev I."/>
        </authorList>
    </citation>
    <scope>NUCLEOTIDE SEQUENCE</scope>
    <source>
        <strain evidence="1">Tuck. ex Michener</strain>
    </source>
</reference>
<proteinExistence type="predicted"/>
<dbReference type="Proteomes" id="UP000800092">
    <property type="component" value="Unassembled WGS sequence"/>
</dbReference>
<dbReference type="PANTHER" id="PTHR35896">
    <property type="entry name" value="IG-LIKE DOMAIN-CONTAINING PROTEIN"/>
    <property type="match status" value="1"/>
</dbReference>
<protein>
    <submittedName>
        <fullName evidence="1">Uncharacterized protein</fullName>
    </submittedName>
</protein>
<dbReference type="OrthoDB" id="3501153at2759"/>
<dbReference type="PANTHER" id="PTHR35896:SF3">
    <property type="entry name" value="MAJOR FACILITATOR SUPERFAMILY TRANSPORTER"/>
    <property type="match status" value="1"/>
</dbReference>
<evidence type="ECO:0000313" key="1">
    <source>
        <dbReference type="EMBL" id="KAF2240031.1"/>
    </source>
</evidence>
<organism evidence="1 2">
    <name type="scientific">Viridothelium virens</name>
    <name type="common">Speckled blister lichen</name>
    <name type="synonym">Trypethelium virens</name>
    <dbReference type="NCBI Taxonomy" id="1048519"/>
    <lineage>
        <taxon>Eukaryota</taxon>
        <taxon>Fungi</taxon>
        <taxon>Dikarya</taxon>
        <taxon>Ascomycota</taxon>
        <taxon>Pezizomycotina</taxon>
        <taxon>Dothideomycetes</taxon>
        <taxon>Dothideomycetes incertae sedis</taxon>
        <taxon>Trypetheliales</taxon>
        <taxon>Trypetheliaceae</taxon>
        <taxon>Viridothelium</taxon>
    </lineage>
</organism>
<evidence type="ECO:0000313" key="2">
    <source>
        <dbReference type="Proteomes" id="UP000800092"/>
    </source>
</evidence>